<dbReference type="Proteomes" id="UP000190286">
    <property type="component" value="Unassembled WGS sequence"/>
</dbReference>
<dbReference type="AlphaFoldDB" id="A0A1T4WAV4"/>
<evidence type="ECO:0000313" key="2">
    <source>
        <dbReference type="Proteomes" id="UP000190286"/>
    </source>
</evidence>
<dbReference type="RefSeq" id="WP_078783334.1">
    <property type="nucleotide sequence ID" value="NZ_FUYF01000001.1"/>
</dbReference>
<proteinExistence type="predicted"/>
<sequence>MKITIKLSETNNALLNRVVKEEKVDASEFANNAFLDKFLPVSEKLGIEAGFILQEHEAGTLNAWLVKQSISRGIRWLGKHPIRDCAILKQILGHFPFDTKDNGKISTCNECVQSDMDSVVALLKERVSGYVSAKNGYNGLVEDVLANWEYIWNEAIVYNVLATIVYTNEPKKDFDWYDGLKLLHLIDFAAWQQWCDA</sequence>
<reference evidence="1 2" key="1">
    <citation type="submission" date="2017-02" db="EMBL/GenBank/DDBJ databases">
        <authorList>
            <person name="Peterson S.W."/>
        </authorList>
    </citation>
    <scope>NUCLEOTIDE SEQUENCE [LARGE SCALE GENOMIC DNA]</scope>
    <source>
        <strain evidence="1 2">ATCC 27749</strain>
    </source>
</reference>
<evidence type="ECO:0000313" key="1">
    <source>
        <dbReference type="EMBL" id="SKA74403.1"/>
    </source>
</evidence>
<organism evidence="1 2">
    <name type="scientific">Gemmiger formicilis</name>
    <dbReference type="NCBI Taxonomy" id="745368"/>
    <lineage>
        <taxon>Bacteria</taxon>
        <taxon>Bacillati</taxon>
        <taxon>Bacillota</taxon>
        <taxon>Clostridia</taxon>
        <taxon>Eubacteriales</taxon>
        <taxon>Gemmiger</taxon>
    </lineage>
</organism>
<name>A0A1T4WAV4_9FIRM</name>
<gene>
    <name evidence="1" type="ORF">SAMN02745178_00326</name>
</gene>
<dbReference type="EMBL" id="FUYF01000001">
    <property type="protein sequence ID" value="SKA74403.1"/>
    <property type="molecule type" value="Genomic_DNA"/>
</dbReference>
<accession>A0A1T4WAV4</accession>
<dbReference type="GeneID" id="93336822"/>
<dbReference type="STRING" id="745368.SAMN02745178_00326"/>
<dbReference type="OrthoDB" id="3035278at2"/>
<protein>
    <submittedName>
        <fullName evidence="1">Uncharacterized protein</fullName>
    </submittedName>
</protein>
<keyword evidence="2" id="KW-1185">Reference proteome</keyword>